<reference evidence="4" key="3">
    <citation type="submission" date="2025-09" db="UniProtKB">
        <authorList>
            <consortium name="Ensembl"/>
        </authorList>
    </citation>
    <scope>IDENTIFICATION</scope>
</reference>
<dbReference type="HOGENOM" id="CLU_1050179_0_0_1"/>
<reference evidence="4" key="2">
    <citation type="submission" date="2025-08" db="UniProtKB">
        <authorList>
            <consortium name="Ensembl"/>
        </authorList>
    </citation>
    <scope>IDENTIFICATION</scope>
</reference>
<sequence length="248" mass="28099">MYQQPNIGNNVSPPRMALNGYTHGVRQQESFYSQQDVLSSPNYSIQHGAAYNPQHHQLNHTQPSVAHHHGHIPHQNLSMPSQMGVQQPHNYYAPQSHTIMQNTSYQQHNPPTFAMKNNNNNHSLPPTTPNYYVQPTAYHMQNNIYHPTQQYPTQTPISQPPAWETPPHNILHPQLSGTHLQSPKSDLSNSPVSNNGNDSKSSRANRSFTCPKCSKVFKRGDHLKRHLLSVHDREHPYQCGECSKGFAS</sequence>
<dbReference type="AlphaFoldDB" id="H2YAX0"/>
<protein>
    <recommendedName>
        <fullName evidence="3">C2H2-type domain-containing protein</fullName>
    </recommendedName>
</protein>
<evidence type="ECO:0000259" key="3">
    <source>
        <dbReference type="PROSITE" id="PS50157"/>
    </source>
</evidence>
<dbReference type="Gene3D" id="3.30.160.60">
    <property type="entry name" value="Classic Zinc Finger"/>
    <property type="match status" value="1"/>
</dbReference>
<dbReference type="InterPro" id="IPR036236">
    <property type="entry name" value="Znf_C2H2_sf"/>
</dbReference>
<keyword evidence="1" id="KW-0863">Zinc-finger</keyword>
<dbReference type="SUPFAM" id="SSF57667">
    <property type="entry name" value="beta-beta-alpha zinc fingers"/>
    <property type="match status" value="1"/>
</dbReference>
<keyword evidence="1" id="KW-0862">Zinc</keyword>
<organism evidence="4 5">
    <name type="scientific">Ciona savignyi</name>
    <name type="common">Pacific transparent sea squirt</name>
    <dbReference type="NCBI Taxonomy" id="51511"/>
    <lineage>
        <taxon>Eukaryota</taxon>
        <taxon>Metazoa</taxon>
        <taxon>Chordata</taxon>
        <taxon>Tunicata</taxon>
        <taxon>Ascidiacea</taxon>
        <taxon>Phlebobranchia</taxon>
        <taxon>Cionidae</taxon>
        <taxon>Ciona</taxon>
    </lineage>
</organism>
<feature type="domain" description="C2H2-type" evidence="3">
    <location>
        <begin position="208"/>
        <end position="236"/>
    </location>
</feature>
<proteinExistence type="predicted"/>
<name>H2YAX0_CIOSA</name>
<keyword evidence="5" id="KW-1185">Reference proteome</keyword>
<evidence type="ECO:0000256" key="2">
    <source>
        <dbReference type="SAM" id="MobiDB-lite"/>
    </source>
</evidence>
<feature type="region of interest" description="Disordered" evidence="2">
    <location>
        <begin position="148"/>
        <end position="207"/>
    </location>
</feature>
<dbReference type="SMART" id="SM00355">
    <property type="entry name" value="ZnF_C2H2"/>
    <property type="match status" value="1"/>
</dbReference>
<dbReference type="STRING" id="51511.ENSCSAVP00000002468"/>
<accession>H2YAX0</accession>
<evidence type="ECO:0000256" key="1">
    <source>
        <dbReference type="PROSITE-ProRule" id="PRU00042"/>
    </source>
</evidence>
<dbReference type="PROSITE" id="PS00028">
    <property type="entry name" value="ZINC_FINGER_C2H2_1"/>
    <property type="match status" value="1"/>
</dbReference>
<dbReference type="Ensembl" id="ENSCSAVT00000002509.1">
    <property type="protein sequence ID" value="ENSCSAVP00000002468.1"/>
    <property type="gene ID" value="ENSCSAVG00000001459.1"/>
</dbReference>
<keyword evidence="1" id="KW-0479">Metal-binding</keyword>
<reference evidence="5" key="1">
    <citation type="submission" date="2003-08" db="EMBL/GenBank/DDBJ databases">
        <authorList>
            <person name="Birren B."/>
            <person name="Nusbaum C."/>
            <person name="Abebe A."/>
            <person name="Abouelleil A."/>
            <person name="Adekoya E."/>
            <person name="Ait-zahra M."/>
            <person name="Allen N."/>
            <person name="Allen T."/>
            <person name="An P."/>
            <person name="Anderson M."/>
            <person name="Anderson S."/>
            <person name="Arachchi H."/>
            <person name="Armbruster J."/>
            <person name="Bachantsang P."/>
            <person name="Baldwin J."/>
            <person name="Barry A."/>
            <person name="Bayul T."/>
            <person name="Blitshsteyn B."/>
            <person name="Bloom T."/>
            <person name="Blye J."/>
            <person name="Boguslavskiy L."/>
            <person name="Borowsky M."/>
            <person name="Boukhgalter B."/>
            <person name="Brunache A."/>
            <person name="Butler J."/>
            <person name="Calixte N."/>
            <person name="Calvo S."/>
            <person name="Camarata J."/>
            <person name="Campo K."/>
            <person name="Chang J."/>
            <person name="Cheshatsang Y."/>
            <person name="Citroen M."/>
            <person name="Collymore A."/>
            <person name="Considine T."/>
            <person name="Cook A."/>
            <person name="Cooke P."/>
            <person name="Corum B."/>
            <person name="Cuomo C."/>
            <person name="David R."/>
            <person name="Dawoe T."/>
            <person name="Degray S."/>
            <person name="Dodge S."/>
            <person name="Dooley K."/>
            <person name="Dorje P."/>
            <person name="Dorjee K."/>
            <person name="Dorris L."/>
            <person name="Duffey N."/>
            <person name="Dupes A."/>
            <person name="Elkins T."/>
            <person name="Engels R."/>
            <person name="Erickson J."/>
            <person name="Farina A."/>
            <person name="Faro S."/>
            <person name="Ferreira P."/>
            <person name="Fischer H."/>
            <person name="Fitzgerald M."/>
            <person name="Foley K."/>
            <person name="Gage D."/>
            <person name="Galagan J."/>
            <person name="Gearin G."/>
            <person name="Gnerre S."/>
            <person name="Gnirke A."/>
            <person name="Goyette A."/>
            <person name="Graham J."/>
            <person name="Grandbois E."/>
            <person name="Gyaltsen K."/>
            <person name="Hafez N."/>
            <person name="Hagopian D."/>
            <person name="Hagos B."/>
            <person name="Hall J."/>
            <person name="Hatcher B."/>
            <person name="Heller A."/>
            <person name="Higgins H."/>
            <person name="Honan T."/>
            <person name="Horn A."/>
            <person name="Houde N."/>
            <person name="Hughes L."/>
            <person name="Hulme W."/>
            <person name="Husby E."/>
            <person name="Iliev I."/>
            <person name="Jaffe D."/>
            <person name="Jones C."/>
            <person name="Kamal M."/>
            <person name="Kamat A."/>
            <person name="Kamvysselis M."/>
            <person name="Karlsson E."/>
            <person name="Kells C."/>
            <person name="Kieu A."/>
            <person name="Kisner P."/>
            <person name="Kodira C."/>
            <person name="Kulbokas E."/>
            <person name="Labutti K."/>
            <person name="Lama D."/>
            <person name="Landers T."/>
            <person name="Leger J."/>
            <person name="Levine S."/>
            <person name="Lewis D."/>
            <person name="Lewis T."/>
            <person name="Lindblad-toh K."/>
            <person name="Liu X."/>
            <person name="Lokyitsang T."/>
            <person name="Lokyitsang Y."/>
            <person name="Lucien O."/>
            <person name="Lui A."/>
            <person name="Ma L.J."/>
            <person name="Mabbitt R."/>
            <person name="Macdonald J."/>
            <person name="Maclean C."/>
            <person name="Major J."/>
            <person name="Manning J."/>
            <person name="Marabella R."/>
            <person name="Maru K."/>
            <person name="Matthews C."/>
            <person name="Mauceli E."/>
            <person name="Mccarthy M."/>
            <person name="Mcdonough S."/>
            <person name="Mcghee T."/>
            <person name="Meldrim J."/>
            <person name="Meneus L."/>
            <person name="Mesirov J."/>
            <person name="Mihalev A."/>
            <person name="Mihova T."/>
            <person name="Mikkelsen T."/>
            <person name="Mlenga V."/>
            <person name="Moru K."/>
            <person name="Mozes J."/>
            <person name="Mulrain L."/>
            <person name="Munson G."/>
            <person name="Naylor J."/>
            <person name="Newes C."/>
            <person name="Nguyen C."/>
            <person name="Nguyen N."/>
            <person name="Nguyen T."/>
            <person name="Nicol R."/>
            <person name="Nielsen C."/>
            <person name="Nizzari M."/>
            <person name="Norbu C."/>
            <person name="Norbu N."/>
            <person name="O'donnell P."/>
            <person name="Okoawo O."/>
            <person name="O'leary S."/>
            <person name="Omotosho B."/>
            <person name="O'neill K."/>
            <person name="Osman S."/>
            <person name="Parker S."/>
            <person name="Perrin D."/>
            <person name="Phunkhang P."/>
            <person name="Piqani B."/>
            <person name="Purcell S."/>
            <person name="Rachupka T."/>
            <person name="Ramasamy U."/>
            <person name="Rameau R."/>
            <person name="Ray V."/>
            <person name="Raymond C."/>
            <person name="Retta R."/>
            <person name="Richardson S."/>
            <person name="Rise C."/>
            <person name="Rodriguez J."/>
            <person name="Rogers J."/>
            <person name="Rogov P."/>
            <person name="Rutman M."/>
            <person name="Schupbach R."/>
            <person name="Seaman C."/>
            <person name="Settipalli S."/>
            <person name="Sharpe T."/>
            <person name="Sheridan J."/>
            <person name="Sherpa N."/>
            <person name="Shi J."/>
            <person name="Smirnov S."/>
            <person name="Smith C."/>
            <person name="Sougnez C."/>
            <person name="Spencer B."/>
            <person name="Stalker J."/>
            <person name="Stange-thomann N."/>
            <person name="Stavropoulos S."/>
            <person name="Stetson K."/>
            <person name="Stone C."/>
            <person name="Stone S."/>
            <person name="Stubbs M."/>
            <person name="Talamas J."/>
            <person name="Tchuinga P."/>
            <person name="Tenzing P."/>
            <person name="Tesfaye S."/>
            <person name="Theodore J."/>
            <person name="Thoulutsang Y."/>
            <person name="Topham K."/>
            <person name="Towey S."/>
            <person name="Tsamla T."/>
            <person name="Tsomo N."/>
            <person name="Vallee D."/>
            <person name="Vassiliev H."/>
            <person name="Venkataraman V."/>
            <person name="Vinson J."/>
            <person name="Vo A."/>
            <person name="Wade C."/>
            <person name="Wang S."/>
            <person name="Wangchuk T."/>
            <person name="Wangdi T."/>
            <person name="Whittaker C."/>
            <person name="Wilkinson J."/>
            <person name="Wu Y."/>
            <person name="Wyman D."/>
            <person name="Yadav S."/>
            <person name="Yang S."/>
            <person name="Yang X."/>
            <person name="Yeager S."/>
            <person name="Yee E."/>
            <person name="Young G."/>
            <person name="Zainoun J."/>
            <person name="Zembeck L."/>
            <person name="Zimmer A."/>
            <person name="Zody M."/>
            <person name="Lander E."/>
        </authorList>
    </citation>
    <scope>NUCLEOTIDE SEQUENCE [LARGE SCALE GENOMIC DNA]</scope>
</reference>
<dbReference type="InterPro" id="IPR013087">
    <property type="entry name" value="Znf_C2H2_type"/>
</dbReference>
<evidence type="ECO:0000313" key="5">
    <source>
        <dbReference type="Proteomes" id="UP000007875"/>
    </source>
</evidence>
<feature type="compositionally biased region" description="Polar residues" evidence="2">
    <location>
        <begin position="148"/>
        <end position="157"/>
    </location>
</feature>
<dbReference type="GO" id="GO:0008270">
    <property type="term" value="F:zinc ion binding"/>
    <property type="evidence" value="ECO:0007669"/>
    <property type="project" value="UniProtKB-KW"/>
</dbReference>
<dbReference type="PROSITE" id="PS50157">
    <property type="entry name" value="ZINC_FINGER_C2H2_2"/>
    <property type="match status" value="1"/>
</dbReference>
<dbReference type="InParanoid" id="H2YAX0"/>
<dbReference type="Proteomes" id="UP000007875">
    <property type="component" value="Unassembled WGS sequence"/>
</dbReference>
<feature type="compositionally biased region" description="Polar residues" evidence="2">
    <location>
        <begin position="175"/>
        <end position="207"/>
    </location>
</feature>
<evidence type="ECO:0000313" key="4">
    <source>
        <dbReference type="Ensembl" id="ENSCSAVP00000002468.1"/>
    </source>
</evidence>